<evidence type="ECO:0000256" key="1">
    <source>
        <dbReference type="SAM" id="MobiDB-lite"/>
    </source>
</evidence>
<name>A0A813KGI7_POLGL</name>
<evidence type="ECO:0000313" key="3">
    <source>
        <dbReference type="Proteomes" id="UP000626109"/>
    </source>
</evidence>
<dbReference type="AlphaFoldDB" id="A0A813KGI7"/>
<feature type="compositionally biased region" description="Low complexity" evidence="1">
    <location>
        <begin position="312"/>
        <end position="322"/>
    </location>
</feature>
<sequence>MADPTDDIRNMAQHLDLIEDVMAQPGGSDHADMVNEMLRECAEHRKKLEEVAITVIERDGGDATFNEITSVLDRLERLQDEWRRASGAAVGNARSLPRGTAPVTSTSSGGGASGSGFLTPPAPIPGGGGFSGGSSVHSEARGGDVSFGASFFAGGSTAAAAQALSAPSPVPSHAASSDGFGDTGRGLASAATEVTEERAGKREKKAKKEKKEKGRRGQEAADDFSFPGPEAAAGSSGFGQASGGGWPASHDTADVFGSGVGDAATSGGFEASGWGNTSAAFGDAAAAFGDAAGVSSTGGWGSAGGDVDAAAGAGSGKPAKSAFGTFGEEPAPGASIGSSFGADGGAGGWGSSIPAGQGHSGALHETPGGVGLSGQRAEPARSDWAEQPPQFGAPSDRWAGASAGSFGSSFGGEQLRQQRQQQASLLIRRPFSDVEHDREGFEQMFVRSAAQAAGVAPHRIRVHAVRAGY</sequence>
<gene>
    <name evidence="2" type="ORF">PGLA2088_LOCUS33017</name>
</gene>
<feature type="compositionally biased region" description="Low complexity" evidence="1">
    <location>
        <begin position="399"/>
        <end position="422"/>
    </location>
</feature>
<proteinExistence type="predicted"/>
<feature type="compositionally biased region" description="Low complexity" evidence="1">
    <location>
        <begin position="167"/>
        <end position="177"/>
    </location>
</feature>
<feature type="region of interest" description="Disordered" evidence="1">
    <location>
        <begin position="167"/>
        <end position="250"/>
    </location>
</feature>
<dbReference type="EMBL" id="CAJNNW010030640">
    <property type="protein sequence ID" value="CAE8703967.1"/>
    <property type="molecule type" value="Genomic_DNA"/>
</dbReference>
<feature type="compositionally biased region" description="Gly residues" evidence="1">
    <location>
        <begin position="236"/>
        <end position="246"/>
    </location>
</feature>
<reference evidence="2" key="1">
    <citation type="submission" date="2021-02" db="EMBL/GenBank/DDBJ databases">
        <authorList>
            <person name="Dougan E. K."/>
            <person name="Rhodes N."/>
            <person name="Thang M."/>
            <person name="Chan C."/>
        </authorList>
    </citation>
    <scope>NUCLEOTIDE SEQUENCE</scope>
</reference>
<organism evidence="2 3">
    <name type="scientific">Polarella glacialis</name>
    <name type="common">Dinoflagellate</name>
    <dbReference type="NCBI Taxonomy" id="89957"/>
    <lineage>
        <taxon>Eukaryota</taxon>
        <taxon>Sar</taxon>
        <taxon>Alveolata</taxon>
        <taxon>Dinophyceae</taxon>
        <taxon>Suessiales</taxon>
        <taxon>Suessiaceae</taxon>
        <taxon>Polarella</taxon>
    </lineage>
</organism>
<accession>A0A813KGI7</accession>
<feature type="compositionally biased region" description="Basic and acidic residues" evidence="1">
    <location>
        <begin position="209"/>
        <end position="219"/>
    </location>
</feature>
<comment type="caution">
    <text evidence="2">The sequence shown here is derived from an EMBL/GenBank/DDBJ whole genome shotgun (WGS) entry which is preliminary data.</text>
</comment>
<protein>
    <recommendedName>
        <fullName evidence="4">GAT domain-containing protein</fullName>
    </recommendedName>
</protein>
<evidence type="ECO:0008006" key="4">
    <source>
        <dbReference type="Google" id="ProtNLM"/>
    </source>
</evidence>
<feature type="region of interest" description="Disordered" evidence="1">
    <location>
        <begin position="312"/>
        <end position="422"/>
    </location>
</feature>
<dbReference type="Proteomes" id="UP000626109">
    <property type="component" value="Unassembled WGS sequence"/>
</dbReference>
<feature type="region of interest" description="Disordered" evidence="1">
    <location>
        <begin position="87"/>
        <end position="138"/>
    </location>
</feature>
<evidence type="ECO:0000313" key="2">
    <source>
        <dbReference type="EMBL" id="CAE8703967.1"/>
    </source>
</evidence>